<reference evidence="1" key="1">
    <citation type="journal article" date="2015" name="Nature">
        <title>Complex archaea that bridge the gap between prokaryotes and eukaryotes.</title>
        <authorList>
            <person name="Spang A."/>
            <person name="Saw J.H."/>
            <person name="Jorgensen S.L."/>
            <person name="Zaremba-Niedzwiedzka K."/>
            <person name="Martijn J."/>
            <person name="Lind A.E."/>
            <person name="van Eijk R."/>
            <person name="Schleper C."/>
            <person name="Guy L."/>
            <person name="Ettema T.J."/>
        </authorList>
    </citation>
    <scope>NUCLEOTIDE SEQUENCE</scope>
</reference>
<gene>
    <name evidence="1" type="ORF">LCGC14_2251920</name>
</gene>
<feature type="non-terminal residue" evidence="1">
    <location>
        <position position="89"/>
    </location>
</feature>
<dbReference type="AlphaFoldDB" id="A0A0F9FEW1"/>
<comment type="caution">
    <text evidence="1">The sequence shown here is derived from an EMBL/GenBank/DDBJ whole genome shotgun (WGS) entry which is preliminary data.</text>
</comment>
<dbReference type="EMBL" id="LAZR01030713">
    <property type="protein sequence ID" value="KKL55790.1"/>
    <property type="molecule type" value="Genomic_DNA"/>
</dbReference>
<accession>A0A0F9FEW1</accession>
<name>A0A0F9FEW1_9ZZZZ</name>
<proteinExistence type="predicted"/>
<evidence type="ECO:0000313" key="1">
    <source>
        <dbReference type="EMBL" id="KKL55790.1"/>
    </source>
</evidence>
<organism evidence="1">
    <name type="scientific">marine sediment metagenome</name>
    <dbReference type="NCBI Taxonomy" id="412755"/>
    <lineage>
        <taxon>unclassified sequences</taxon>
        <taxon>metagenomes</taxon>
        <taxon>ecological metagenomes</taxon>
    </lineage>
</organism>
<sequence>MPLHLIVLKNQNHIGDLKRCGLLLMDQQKRGKEMCKDLAYHGYKADWFLDVFGELFFIINNVWLMRRIGTNEDGNLLWVAVQPSFKSIT</sequence>
<protein>
    <submittedName>
        <fullName evidence="1">Uncharacterized protein</fullName>
    </submittedName>
</protein>